<dbReference type="STRING" id="754436.JCM19237_2493"/>
<sequence length="91" mass="9715">MLALSNFTVNSGATTLNLDGNWTLDGEHSETQLAFDIEGKNSSDIMGRFGISGGIQGASFSTYASIQWQGAPWSMHRETLTGEVKSETGQA</sequence>
<dbReference type="InterPro" id="IPR025263">
    <property type="entry name" value="YhdP_central"/>
</dbReference>
<evidence type="ECO:0000259" key="1">
    <source>
        <dbReference type="Pfam" id="PF13116"/>
    </source>
</evidence>
<dbReference type="EMBL" id="BBMN01000011">
    <property type="protein sequence ID" value="GAL06402.1"/>
    <property type="molecule type" value="Genomic_DNA"/>
</dbReference>
<dbReference type="PANTHER" id="PTHR38690:SF1">
    <property type="entry name" value="PROTEASE"/>
    <property type="match status" value="1"/>
</dbReference>
<evidence type="ECO:0000313" key="3">
    <source>
        <dbReference type="Proteomes" id="UP000029227"/>
    </source>
</evidence>
<dbReference type="PANTHER" id="PTHR38690">
    <property type="entry name" value="PROTEASE-RELATED"/>
    <property type="match status" value="1"/>
</dbReference>
<organism evidence="2 3">
    <name type="scientific">Photobacterium aphoticum</name>
    <dbReference type="NCBI Taxonomy" id="754436"/>
    <lineage>
        <taxon>Bacteria</taxon>
        <taxon>Pseudomonadati</taxon>
        <taxon>Pseudomonadota</taxon>
        <taxon>Gammaproteobacteria</taxon>
        <taxon>Vibrionales</taxon>
        <taxon>Vibrionaceae</taxon>
        <taxon>Photobacterium</taxon>
    </lineage>
</organism>
<gene>
    <name evidence="2" type="ORF">JCM19237_2493</name>
</gene>
<name>A0A090RFR3_9GAMM</name>
<reference evidence="2 3" key="1">
    <citation type="journal article" date="2014" name="Genome Announc.">
        <title>Draft Genome Sequences of Two Vibrionaceae Species, Vibrio ponticus C121 and Photobacterium aphoticum C119, Isolated as Coral Reef Microbiota.</title>
        <authorList>
            <person name="Al-saari N."/>
            <person name="Meirelles P.M."/>
            <person name="Mino S."/>
            <person name="Suda W."/>
            <person name="Oshima K."/>
            <person name="Hattori M."/>
            <person name="Ohkuma M."/>
            <person name="Thompson F.L."/>
            <person name="Gomez-Gil B."/>
            <person name="Sawabe T."/>
            <person name="Sawabe T."/>
        </authorList>
    </citation>
    <scope>NUCLEOTIDE SEQUENCE [LARGE SCALE GENOMIC DNA]</scope>
    <source>
        <strain evidence="2 3">JCM 19237</strain>
    </source>
</reference>
<evidence type="ECO:0000313" key="2">
    <source>
        <dbReference type="EMBL" id="GAL06402.1"/>
    </source>
</evidence>
<comment type="caution">
    <text evidence="2">The sequence shown here is derived from an EMBL/GenBank/DDBJ whole genome shotgun (WGS) entry which is preliminary data.</text>
</comment>
<protein>
    <submittedName>
        <fullName evidence="2">Possible exported protein</fullName>
    </submittedName>
</protein>
<dbReference type="Pfam" id="PF13116">
    <property type="entry name" value="YhdP"/>
    <property type="match status" value="1"/>
</dbReference>
<dbReference type="Proteomes" id="UP000029227">
    <property type="component" value="Unassembled WGS sequence"/>
</dbReference>
<dbReference type="AlphaFoldDB" id="A0A090RFR3"/>
<feature type="domain" description="YhdP central" evidence="1">
    <location>
        <begin position="2"/>
        <end position="89"/>
    </location>
</feature>
<accession>A0A090RFR3</accession>
<dbReference type="eggNOG" id="COG3164">
    <property type="taxonomic scope" value="Bacteria"/>
</dbReference>
<proteinExistence type="predicted"/>
<dbReference type="InterPro" id="IPR011836">
    <property type="entry name" value="YhdP"/>
</dbReference>